<feature type="compositionally biased region" description="Acidic residues" evidence="1">
    <location>
        <begin position="172"/>
        <end position="183"/>
    </location>
</feature>
<evidence type="ECO:0000256" key="1">
    <source>
        <dbReference type="SAM" id="MobiDB-lite"/>
    </source>
</evidence>
<dbReference type="SUPFAM" id="SSF47413">
    <property type="entry name" value="lambda repressor-like DNA-binding domains"/>
    <property type="match status" value="1"/>
</dbReference>
<evidence type="ECO:0000313" key="3">
    <source>
        <dbReference type="EMBL" id="MCT2042647.1"/>
    </source>
</evidence>
<dbReference type="RefSeq" id="WP_260104106.1">
    <property type="nucleotide sequence ID" value="NZ_JALXSQ010000013.1"/>
</dbReference>
<feature type="region of interest" description="Disordered" evidence="1">
    <location>
        <begin position="100"/>
        <end position="128"/>
    </location>
</feature>
<protein>
    <submittedName>
        <fullName evidence="3">Helix-turn-helix domain-containing protein</fullName>
    </submittedName>
</protein>
<accession>A0ABT2HWF3</accession>
<dbReference type="Gene3D" id="1.10.260.40">
    <property type="entry name" value="lambda repressor-like DNA-binding domains"/>
    <property type="match status" value="1"/>
</dbReference>
<sequence length="183" mass="20163">MDIRKRGSTFAKYVGLQLKGEIITRGKTANEVAKATRHSPAAFNRWLNGKTELPLAVLCEVADYIGVDPQVIVDTAYNRLCVEFGERDGKTYSLEAQQDARQESKDLENLTEAANEPVAPPAPPISLDEHRNVLDVSDIADKLDNLPFAALEDETDPSMMLDNSETKHVDDEGFSTDNNEEGA</sequence>
<reference evidence="3 4" key="1">
    <citation type="submission" date="2022-04" db="EMBL/GenBank/DDBJ databases">
        <title>Human microbiome associated bacterial genomes.</title>
        <authorList>
            <person name="Sandstrom S."/>
            <person name="Salamzade R."/>
            <person name="Kalan L.R."/>
        </authorList>
    </citation>
    <scope>NUCLEOTIDE SEQUENCE [LARGE SCALE GENOMIC DNA]</scope>
    <source>
        <strain evidence="4">p3-SID1799</strain>
    </source>
</reference>
<feature type="region of interest" description="Disordered" evidence="1">
    <location>
        <begin position="150"/>
        <end position="183"/>
    </location>
</feature>
<feature type="domain" description="HTH cro/C1-type" evidence="2">
    <location>
        <begin position="25"/>
        <end position="72"/>
    </location>
</feature>
<dbReference type="Pfam" id="PF01381">
    <property type="entry name" value="HTH_3"/>
    <property type="match status" value="1"/>
</dbReference>
<evidence type="ECO:0000259" key="2">
    <source>
        <dbReference type="PROSITE" id="PS50943"/>
    </source>
</evidence>
<gene>
    <name evidence="3" type="ORF">M3D15_04765</name>
</gene>
<proteinExistence type="predicted"/>
<comment type="caution">
    <text evidence="3">The sequence shown here is derived from an EMBL/GenBank/DDBJ whole genome shotgun (WGS) entry which is preliminary data.</text>
</comment>
<dbReference type="SMART" id="SM00530">
    <property type="entry name" value="HTH_XRE"/>
    <property type="match status" value="1"/>
</dbReference>
<dbReference type="InterPro" id="IPR010982">
    <property type="entry name" value="Lambda_DNA-bd_dom_sf"/>
</dbReference>
<dbReference type="Proteomes" id="UP001525379">
    <property type="component" value="Unassembled WGS sequence"/>
</dbReference>
<dbReference type="InterPro" id="IPR001387">
    <property type="entry name" value="Cro/C1-type_HTH"/>
</dbReference>
<dbReference type="CDD" id="cd00093">
    <property type="entry name" value="HTH_XRE"/>
    <property type="match status" value="1"/>
</dbReference>
<dbReference type="EMBL" id="JALXSQ010000013">
    <property type="protein sequence ID" value="MCT2042647.1"/>
    <property type="molecule type" value="Genomic_DNA"/>
</dbReference>
<dbReference type="PROSITE" id="PS50943">
    <property type="entry name" value="HTH_CROC1"/>
    <property type="match status" value="1"/>
</dbReference>
<name>A0ABT2HWF3_9MICO</name>
<organism evidence="3 4">
    <name type="scientific">Pseudoclavibacter albus</name>
    <dbReference type="NCBI Taxonomy" id="272241"/>
    <lineage>
        <taxon>Bacteria</taxon>
        <taxon>Bacillati</taxon>
        <taxon>Actinomycetota</taxon>
        <taxon>Actinomycetes</taxon>
        <taxon>Micrococcales</taxon>
        <taxon>Microbacteriaceae</taxon>
        <taxon>Pseudoclavibacter</taxon>
    </lineage>
</organism>
<keyword evidence="4" id="KW-1185">Reference proteome</keyword>
<evidence type="ECO:0000313" key="4">
    <source>
        <dbReference type="Proteomes" id="UP001525379"/>
    </source>
</evidence>